<comment type="caution">
    <text evidence="1">The sequence shown here is derived from an EMBL/GenBank/DDBJ whole genome shotgun (WGS) entry which is preliminary data.</text>
</comment>
<evidence type="ECO:0000313" key="1">
    <source>
        <dbReference type="EMBL" id="KAJ8884638.1"/>
    </source>
</evidence>
<dbReference type="Proteomes" id="UP001159363">
    <property type="component" value="Chromosome 4"/>
</dbReference>
<name>A0ABQ9HJV6_9NEOP</name>
<reference evidence="1 2" key="1">
    <citation type="submission" date="2023-02" db="EMBL/GenBank/DDBJ databases">
        <title>LHISI_Scaffold_Assembly.</title>
        <authorList>
            <person name="Stuart O.P."/>
            <person name="Cleave R."/>
            <person name="Magrath M.J.L."/>
            <person name="Mikheyev A.S."/>
        </authorList>
    </citation>
    <scope>NUCLEOTIDE SEQUENCE [LARGE SCALE GENOMIC DNA]</scope>
    <source>
        <strain evidence="1">Daus_M_001</strain>
        <tissue evidence="1">Leg muscle</tissue>
    </source>
</reference>
<accession>A0ABQ9HJV6</accession>
<protein>
    <submittedName>
        <fullName evidence="1">Uncharacterized protein</fullName>
    </submittedName>
</protein>
<sequence>MVDFIGLEFPTPLCQLPHLQLKNPVVSMNLHAHVTWLTCAEILAEQSRYCNDHAHIGDNIQAPEKNGNPTVLKYQSYYKIDKVPIVVYVDFEAMLGIGSLVNEIYRQFVSMHPQTKGKCDDYAVTNNSYNCSGPFNKENKKVHDHKYFTGAFIVVIPNKTKLVTCKGVFPYSNDTSLGTQLEPQFPEKAGFHN</sequence>
<evidence type="ECO:0000313" key="2">
    <source>
        <dbReference type="Proteomes" id="UP001159363"/>
    </source>
</evidence>
<proteinExistence type="predicted"/>
<keyword evidence="2" id="KW-1185">Reference proteome</keyword>
<organism evidence="1 2">
    <name type="scientific">Dryococelus australis</name>
    <dbReference type="NCBI Taxonomy" id="614101"/>
    <lineage>
        <taxon>Eukaryota</taxon>
        <taxon>Metazoa</taxon>
        <taxon>Ecdysozoa</taxon>
        <taxon>Arthropoda</taxon>
        <taxon>Hexapoda</taxon>
        <taxon>Insecta</taxon>
        <taxon>Pterygota</taxon>
        <taxon>Neoptera</taxon>
        <taxon>Polyneoptera</taxon>
        <taxon>Phasmatodea</taxon>
        <taxon>Verophasmatodea</taxon>
        <taxon>Anareolatae</taxon>
        <taxon>Phasmatidae</taxon>
        <taxon>Eurycanthinae</taxon>
        <taxon>Dryococelus</taxon>
    </lineage>
</organism>
<dbReference type="EMBL" id="JARBHB010000005">
    <property type="protein sequence ID" value="KAJ8884638.1"/>
    <property type="molecule type" value="Genomic_DNA"/>
</dbReference>
<gene>
    <name evidence="1" type="ORF">PR048_016495</name>
</gene>